<dbReference type="Proteomes" id="UP000536604">
    <property type="component" value="Unassembled WGS sequence"/>
</dbReference>
<organism evidence="2 3">
    <name type="scientific">Nocardiopsis algeriensis</name>
    <dbReference type="NCBI Taxonomy" id="1478215"/>
    <lineage>
        <taxon>Bacteria</taxon>
        <taxon>Bacillati</taxon>
        <taxon>Actinomycetota</taxon>
        <taxon>Actinomycetes</taxon>
        <taxon>Streptosporangiales</taxon>
        <taxon>Nocardiopsidaceae</taxon>
        <taxon>Nocardiopsis</taxon>
    </lineage>
</organism>
<evidence type="ECO:0000256" key="1">
    <source>
        <dbReference type="SAM" id="SignalP"/>
    </source>
</evidence>
<feature type="chain" id="PRO_5032344646" evidence="1">
    <location>
        <begin position="23"/>
        <end position="172"/>
    </location>
</feature>
<proteinExistence type="predicted"/>
<evidence type="ECO:0000313" key="2">
    <source>
        <dbReference type="EMBL" id="MBB6119388.1"/>
    </source>
</evidence>
<gene>
    <name evidence="2" type="ORF">FHS13_001323</name>
</gene>
<comment type="caution">
    <text evidence="2">The sequence shown here is derived from an EMBL/GenBank/DDBJ whole genome shotgun (WGS) entry which is preliminary data.</text>
</comment>
<sequence>MPFVRRPAAALTAVLAAVLVFALTGATAGTDPRGGELDGFTIEHLPEQIDDKTSVSDFEYEWGDVTFRSRVWEEALDGGGARVVLQVLVMRGDRITDLESLRDFLAEYHERSPESWELTGFDNGGVPGLHGGTEAFWSPAAGVGVEVRDAFGALGEEGLLATARSVRHANPA</sequence>
<keyword evidence="1" id="KW-0732">Signal</keyword>
<accession>A0A841IT78</accession>
<dbReference type="RefSeq" id="WP_246404602.1">
    <property type="nucleotide sequence ID" value="NZ_JACHJO010000003.1"/>
</dbReference>
<dbReference type="AlphaFoldDB" id="A0A841IT78"/>
<reference evidence="2 3" key="1">
    <citation type="submission" date="2020-08" db="EMBL/GenBank/DDBJ databases">
        <title>Genomic Encyclopedia of Type Strains, Phase III (KMG-III): the genomes of soil and plant-associated and newly described type strains.</title>
        <authorList>
            <person name="Whitman W."/>
        </authorList>
    </citation>
    <scope>NUCLEOTIDE SEQUENCE [LARGE SCALE GENOMIC DNA]</scope>
    <source>
        <strain evidence="2 3">CECT 8712</strain>
    </source>
</reference>
<keyword evidence="3" id="KW-1185">Reference proteome</keyword>
<dbReference type="EMBL" id="JACHJO010000003">
    <property type="protein sequence ID" value="MBB6119388.1"/>
    <property type="molecule type" value="Genomic_DNA"/>
</dbReference>
<evidence type="ECO:0000313" key="3">
    <source>
        <dbReference type="Proteomes" id="UP000536604"/>
    </source>
</evidence>
<name>A0A841IT78_9ACTN</name>
<protein>
    <submittedName>
        <fullName evidence="2">Uncharacterized protein</fullName>
    </submittedName>
</protein>
<feature type="signal peptide" evidence="1">
    <location>
        <begin position="1"/>
        <end position="22"/>
    </location>
</feature>